<sequence length="69" mass="7997">MRGIVFHQDIARTHTALVTRHKLRELGWKVLIHPPYSRDLASSDYYLFLSMANDFAGKNSPQEKLVKID</sequence>
<dbReference type="GO" id="GO:0042800">
    <property type="term" value="F:histone H3K4 methyltransferase activity"/>
    <property type="evidence" value="ECO:0007669"/>
    <property type="project" value="TreeGrafter"/>
</dbReference>
<dbReference type="GO" id="GO:0003697">
    <property type="term" value="F:single-stranded DNA binding"/>
    <property type="evidence" value="ECO:0007669"/>
    <property type="project" value="TreeGrafter"/>
</dbReference>
<dbReference type="InterPro" id="IPR052709">
    <property type="entry name" value="Transposase-MT_Hybrid"/>
</dbReference>
<dbReference type="GO" id="GO:0035861">
    <property type="term" value="C:site of double-strand break"/>
    <property type="evidence" value="ECO:0007669"/>
    <property type="project" value="TreeGrafter"/>
</dbReference>
<gene>
    <name evidence="1" type="ORF">FKW44_021138</name>
</gene>
<organism evidence="1 2">
    <name type="scientific">Caligus rogercresseyi</name>
    <name type="common">Sea louse</name>
    <dbReference type="NCBI Taxonomy" id="217165"/>
    <lineage>
        <taxon>Eukaryota</taxon>
        <taxon>Metazoa</taxon>
        <taxon>Ecdysozoa</taxon>
        <taxon>Arthropoda</taxon>
        <taxon>Crustacea</taxon>
        <taxon>Multicrustacea</taxon>
        <taxon>Hexanauplia</taxon>
        <taxon>Copepoda</taxon>
        <taxon>Siphonostomatoida</taxon>
        <taxon>Caligidae</taxon>
        <taxon>Caligus</taxon>
    </lineage>
</organism>
<evidence type="ECO:0000313" key="1">
    <source>
        <dbReference type="EMBL" id="QQP36139.1"/>
    </source>
</evidence>
<feature type="non-terminal residue" evidence="1">
    <location>
        <position position="69"/>
    </location>
</feature>
<reference evidence="2" key="1">
    <citation type="submission" date="2021-01" db="EMBL/GenBank/DDBJ databases">
        <title>Caligus Genome Assembly.</title>
        <authorList>
            <person name="Gallardo-Escarate C."/>
        </authorList>
    </citation>
    <scope>NUCLEOTIDE SEQUENCE [LARGE SCALE GENOMIC DNA]</scope>
</reference>
<dbReference type="GO" id="GO:0000729">
    <property type="term" value="P:DNA double-strand break processing"/>
    <property type="evidence" value="ECO:0007669"/>
    <property type="project" value="TreeGrafter"/>
</dbReference>
<dbReference type="PANTHER" id="PTHR46060:SF2">
    <property type="entry name" value="HISTONE-LYSINE N-METHYLTRANSFERASE SETMAR"/>
    <property type="match status" value="1"/>
</dbReference>
<dbReference type="GO" id="GO:0006303">
    <property type="term" value="P:double-strand break repair via nonhomologous end joining"/>
    <property type="evidence" value="ECO:0007669"/>
    <property type="project" value="TreeGrafter"/>
</dbReference>
<proteinExistence type="predicted"/>
<dbReference type="EMBL" id="CP045904">
    <property type="protein sequence ID" value="QQP36139.1"/>
    <property type="molecule type" value="Genomic_DNA"/>
</dbReference>
<dbReference type="PANTHER" id="PTHR46060">
    <property type="entry name" value="MARINER MOS1 TRANSPOSASE-LIKE PROTEIN"/>
    <property type="match status" value="1"/>
</dbReference>
<dbReference type="GO" id="GO:0003690">
    <property type="term" value="F:double-stranded DNA binding"/>
    <property type="evidence" value="ECO:0007669"/>
    <property type="project" value="TreeGrafter"/>
</dbReference>
<dbReference type="GO" id="GO:0031297">
    <property type="term" value="P:replication fork processing"/>
    <property type="evidence" value="ECO:0007669"/>
    <property type="project" value="TreeGrafter"/>
</dbReference>
<accession>A0A7T8GQT6</accession>
<dbReference type="Gene3D" id="3.30.420.10">
    <property type="entry name" value="Ribonuclease H-like superfamily/Ribonuclease H"/>
    <property type="match status" value="1"/>
</dbReference>
<dbReference type="GO" id="GO:0044547">
    <property type="term" value="F:DNA topoisomerase binding"/>
    <property type="evidence" value="ECO:0007669"/>
    <property type="project" value="TreeGrafter"/>
</dbReference>
<evidence type="ECO:0000313" key="2">
    <source>
        <dbReference type="Proteomes" id="UP000595437"/>
    </source>
</evidence>
<protein>
    <recommendedName>
        <fullName evidence="3">Histone-lysine N-methyltransferase SETMAR</fullName>
    </recommendedName>
</protein>
<dbReference type="GO" id="GO:0046975">
    <property type="term" value="F:histone H3K36 methyltransferase activity"/>
    <property type="evidence" value="ECO:0007669"/>
    <property type="project" value="TreeGrafter"/>
</dbReference>
<dbReference type="GO" id="GO:0044774">
    <property type="term" value="P:mitotic DNA integrity checkpoint signaling"/>
    <property type="evidence" value="ECO:0007669"/>
    <property type="project" value="TreeGrafter"/>
</dbReference>
<dbReference type="GO" id="GO:0000014">
    <property type="term" value="F:single-stranded DNA endodeoxyribonuclease activity"/>
    <property type="evidence" value="ECO:0007669"/>
    <property type="project" value="TreeGrafter"/>
</dbReference>
<evidence type="ECO:0008006" key="3">
    <source>
        <dbReference type="Google" id="ProtNLM"/>
    </source>
</evidence>
<name>A0A7T8GQT6_CALRO</name>
<dbReference type="GO" id="GO:0015074">
    <property type="term" value="P:DNA integration"/>
    <property type="evidence" value="ECO:0007669"/>
    <property type="project" value="TreeGrafter"/>
</dbReference>
<dbReference type="InterPro" id="IPR036397">
    <property type="entry name" value="RNaseH_sf"/>
</dbReference>
<dbReference type="OrthoDB" id="6377111at2759"/>
<dbReference type="GO" id="GO:0005634">
    <property type="term" value="C:nucleus"/>
    <property type="evidence" value="ECO:0007669"/>
    <property type="project" value="TreeGrafter"/>
</dbReference>
<dbReference type="GO" id="GO:0000793">
    <property type="term" value="C:condensed chromosome"/>
    <property type="evidence" value="ECO:0007669"/>
    <property type="project" value="TreeGrafter"/>
</dbReference>
<keyword evidence="2" id="KW-1185">Reference proteome</keyword>
<dbReference type="Proteomes" id="UP000595437">
    <property type="component" value="Chromosome 15"/>
</dbReference>
<dbReference type="AlphaFoldDB" id="A0A7T8GQT6"/>